<dbReference type="Proteomes" id="UP000192758">
    <property type="component" value="Unassembled WGS sequence"/>
</dbReference>
<dbReference type="EMBL" id="MNPJ01000027">
    <property type="protein sequence ID" value="OQS53620.1"/>
    <property type="molecule type" value="Genomic_DNA"/>
</dbReference>
<evidence type="ECO:0000313" key="1">
    <source>
        <dbReference type="EMBL" id="OQS53620.1"/>
    </source>
</evidence>
<evidence type="ECO:0000313" key="2">
    <source>
        <dbReference type="Proteomes" id="UP000192758"/>
    </source>
</evidence>
<keyword evidence="2" id="KW-1185">Reference proteome</keyword>
<proteinExistence type="predicted"/>
<name>A0A1W0E312_9MICR</name>
<dbReference type="VEuPathDB" id="MicrosporidiaDB:EHP00_1671"/>
<sequence length="112" mass="13363">MSISEEIQPMEVSSPINQYESSFLEESNIKLIESEIQQQKMLLDAYKLFKDNFSTVSSTDCIDKDVAYIERRKQRKRKGLKDLKTKRKIILRILSPYFFNFKKFNIIFNIIK</sequence>
<reference evidence="1 2" key="1">
    <citation type="journal article" date="2017" name="Environ. Microbiol.">
        <title>Decay of the glycolytic pathway and adaptation to intranuclear parasitism within Enterocytozoonidae microsporidia.</title>
        <authorList>
            <person name="Wiredu Boakye D."/>
            <person name="Jaroenlak P."/>
            <person name="Prachumwat A."/>
            <person name="Williams T.A."/>
            <person name="Bateman K.S."/>
            <person name="Itsathitphaisarn O."/>
            <person name="Sritunyalucksana K."/>
            <person name="Paszkiewicz K.H."/>
            <person name="Moore K.A."/>
            <person name="Stentiford G.D."/>
            <person name="Williams B.A."/>
        </authorList>
    </citation>
    <scope>NUCLEOTIDE SEQUENCE [LARGE SCALE GENOMIC DNA]</scope>
    <source>
        <strain evidence="1 2">TH1</strain>
    </source>
</reference>
<gene>
    <name evidence="1" type="ORF">EHP00_1671</name>
</gene>
<accession>A0A1W0E312</accession>
<comment type="caution">
    <text evidence="1">The sequence shown here is derived from an EMBL/GenBank/DDBJ whole genome shotgun (WGS) entry which is preliminary data.</text>
</comment>
<dbReference type="AlphaFoldDB" id="A0A1W0E312"/>
<protein>
    <submittedName>
        <fullName evidence="1">Uncharacterized protein</fullName>
    </submittedName>
</protein>
<organism evidence="1 2">
    <name type="scientific">Ecytonucleospora hepatopenaei</name>
    <dbReference type="NCBI Taxonomy" id="646526"/>
    <lineage>
        <taxon>Eukaryota</taxon>
        <taxon>Fungi</taxon>
        <taxon>Fungi incertae sedis</taxon>
        <taxon>Microsporidia</taxon>
        <taxon>Enterocytozoonidae</taxon>
        <taxon>Ecytonucleospora</taxon>
    </lineage>
</organism>